<dbReference type="AlphaFoldDB" id="A0AA39V9K3"/>
<evidence type="ECO:0000313" key="10">
    <source>
        <dbReference type="Proteomes" id="UP001166286"/>
    </source>
</evidence>
<feature type="transmembrane region" description="Helical" evidence="7">
    <location>
        <begin position="125"/>
        <end position="147"/>
    </location>
</feature>
<evidence type="ECO:0000313" key="9">
    <source>
        <dbReference type="EMBL" id="KAK0515805.1"/>
    </source>
</evidence>
<feature type="transmembrane region" description="Helical" evidence="7">
    <location>
        <begin position="41"/>
        <end position="67"/>
    </location>
</feature>
<evidence type="ECO:0000256" key="5">
    <source>
        <dbReference type="ARBA" id="ARBA00038359"/>
    </source>
</evidence>
<accession>A0AA39V9K3</accession>
<evidence type="ECO:0000256" key="6">
    <source>
        <dbReference type="SAM" id="MobiDB-lite"/>
    </source>
</evidence>
<feature type="compositionally biased region" description="Basic and acidic residues" evidence="6">
    <location>
        <begin position="329"/>
        <end position="338"/>
    </location>
</feature>
<feature type="domain" description="Rhodopsin" evidence="8">
    <location>
        <begin position="25"/>
        <end position="276"/>
    </location>
</feature>
<dbReference type="InterPro" id="IPR049326">
    <property type="entry name" value="Rhodopsin_dom_fungi"/>
</dbReference>
<organism evidence="9 10">
    <name type="scientific">Cladonia borealis</name>
    <dbReference type="NCBI Taxonomy" id="184061"/>
    <lineage>
        <taxon>Eukaryota</taxon>
        <taxon>Fungi</taxon>
        <taxon>Dikarya</taxon>
        <taxon>Ascomycota</taxon>
        <taxon>Pezizomycotina</taxon>
        <taxon>Lecanoromycetes</taxon>
        <taxon>OSLEUM clade</taxon>
        <taxon>Lecanoromycetidae</taxon>
        <taxon>Lecanorales</taxon>
        <taxon>Lecanorineae</taxon>
        <taxon>Cladoniaceae</taxon>
        <taxon>Cladonia</taxon>
    </lineage>
</organism>
<comment type="subcellular location">
    <subcellularLocation>
        <location evidence="1">Membrane</location>
        <topology evidence="1">Multi-pass membrane protein</topology>
    </subcellularLocation>
</comment>
<evidence type="ECO:0000256" key="3">
    <source>
        <dbReference type="ARBA" id="ARBA00022989"/>
    </source>
</evidence>
<feature type="region of interest" description="Disordered" evidence="6">
    <location>
        <begin position="315"/>
        <end position="361"/>
    </location>
</feature>
<keyword evidence="10" id="KW-1185">Reference proteome</keyword>
<protein>
    <recommendedName>
        <fullName evidence="8">Rhodopsin domain-containing protein</fullName>
    </recommendedName>
</protein>
<name>A0AA39V9K3_9LECA</name>
<dbReference type="GO" id="GO:0016020">
    <property type="term" value="C:membrane"/>
    <property type="evidence" value="ECO:0007669"/>
    <property type="project" value="UniProtKB-SubCell"/>
</dbReference>
<dbReference type="Pfam" id="PF20684">
    <property type="entry name" value="Fung_rhodopsin"/>
    <property type="match status" value="1"/>
</dbReference>
<keyword evidence="4 7" id="KW-0472">Membrane</keyword>
<feature type="transmembrane region" description="Helical" evidence="7">
    <location>
        <begin position="210"/>
        <end position="232"/>
    </location>
</feature>
<sequence>MGETPGKMYALAVVLTLLAIAAVLLRLYARRITKQRLEWDDYMVFPALLFTIGTAGCMFVGAAIGDLGRHTEIGPDGLPVLTHHTEVFLIIDFASQLTQTLTFGFTKIAVLLFYNRIFGGGNFGLLLYAMIGLMIGWTIAFFFANLFQCMPISENWTGYGGTVETCIKTVDMYLGQAYSDVISDALILSLPIPKIWTLQLPIRRKLAVNGIFFLGTLVVGAGIAKVVVFRQIAVETLSNDLDLSYMLSPTLYWPMIESSLGIVGACLPLMRPILQKISPHDVFRSLRSMFEFSTFGSASSLKTTEAKTKLEVECSPTSTETSASNMPRDSNKWEHSDDRFEDIEISPRSPSGKLVENGDIV</sequence>
<evidence type="ECO:0000256" key="7">
    <source>
        <dbReference type="SAM" id="Phobius"/>
    </source>
</evidence>
<dbReference type="Proteomes" id="UP001166286">
    <property type="component" value="Unassembled WGS sequence"/>
</dbReference>
<dbReference type="EMBL" id="JAFEKC020000003">
    <property type="protein sequence ID" value="KAK0515805.1"/>
    <property type="molecule type" value="Genomic_DNA"/>
</dbReference>
<keyword evidence="3 7" id="KW-1133">Transmembrane helix</keyword>
<dbReference type="InterPro" id="IPR052337">
    <property type="entry name" value="SAT4-like"/>
</dbReference>
<evidence type="ECO:0000256" key="4">
    <source>
        <dbReference type="ARBA" id="ARBA00023136"/>
    </source>
</evidence>
<evidence type="ECO:0000256" key="1">
    <source>
        <dbReference type="ARBA" id="ARBA00004141"/>
    </source>
</evidence>
<proteinExistence type="inferred from homology"/>
<feature type="transmembrane region" description="Helical" evidence="7">
    <location>
        <begin position="252"/>
        <end position="270"/>
    </location>
</feature>
<evidence type="ECO:0000259" key="8">
    <source>
        <dbReference type="Pfam" id="PF20684"/>
    </source>
</evidence>
<reference evidence="9" key="1">
    <citation type="submission" date="2023-03" db="EMBL/GenBank/DDBJ databases">
        <title>Complete genome of Cladonia borealis.</title>
        <authorList>
            <person name="Park H."/>
        </authorList>
    </citation>
    <scope>NUCLEOTIDE SEQUENCE</scope>
    <source>
        <strain evidence="9">ANT050790</strain>
    </source>
</reference>
<dbReference type="PANTHER" id="PTHR33048:SF134">
    <property type="entry name" value="INTEGRAL MEMBRANE PROTEIN"/>
    <property type="match status" value="1"/>
</dbReference>
<gene>
    <name evidence="9" type="ORF">JMJ35_001839</name>
</gene>
<evidence type="ECO:0000256" key="2">
    <source>
        <dbReference type="ARBA" id="ARBA00022692"/>
    </source>
</evidence>
<comment type="similarity">
    <text evidence="5">Belongs to the SAT4 family.</text>
</comment>
<keyword evidence="2 7" id="KW-0812">Transmembrane</keyword>
<dbReference type="PANTHER" id="PTHR33048">
    <property type="entry name" value="PTH11-LIKE INTEGRAL MEMBRANE PROTEIN (AFU_ORTHOLOGUE AFUA_5G11245)"/>
    <property type="match status" value="1"/>
</dbReference>
<comment type="caution">
    <text evidence="9">The sequence shown here is derived from an EMBL/GenBank/DDBJ whole genome shotgun (WGS) entry which is preliminary data.</text>
</comment>
<feature type="transmembrane region" description="Helical" evidence="7">
    <location>
        <begin position="6"/>
        <end position="29"/>
    </location>
</feature>
<feature type="compositionally biased region" description="Polar residues" evidence="6">
    <location>
        <begin position="315"/>
        <end position="328"/>
    </location>
</feature>